<dbReference type="PANTHER" id="PTHR22911">
    <property type="entry name" value="ACYL-MALONYL CONDENSING ENZYME-RELATED"/>
    <property type="match status" value="1"/>
</dbReference>
<feature type="transmembrane region" description="Helical" evidence="8">
    <location>
        <begin position="132"/>
        <end position="156"/>
    </location>
</feature>
<sequence length="295" mass="32846">MKKGILLAIGSYIAWGVLSIFWKYLGKIDSYEVFSYRILFTMLTMLIYFLACGKTAKLKTELTTLGHNKRECISMVLASIFLSINWIVYIYAMANHQATAASLGYYINPLFSVFLAVILLKETLTSAMKLAIVLALSGVVILAIQAGQLPIVSLLLPLTFGTYGVIKKNVNLSSDVAMFFEMLVVSPVVLSFLIFFAKHQLTDYSLLDQGMLALSGIITALPFLLFAEALKLAPLNVVGFAQYLNPTIKLAIAIFLFHEPFKVENLYGFVAIWISILVFMIGQIILLKKMRNVIK</sequence>
<feature type="domain" description="EamA" evidence="9">
    <location>
        <begin position="153"/>
        <end position="279"/>
    </location>
</feature>
<evidence type="ECO:0000256" key="7">
    <source>
        <dbReference type="ARBA" id="ARBA00023136"/>
    </source>
</evidence>
<dbReference type="RefSeq" id="WP_068163418.1">
    <property type="nucleotide sequence ID" value="NZ_JXJX01000009.1"/>
</dbReference>
<feature type="transmembrane region" description="Helical" evidence="8">
    <location>
        <begin position="72"/>
        <end position="91"/>
    </location>
</feature>
<evidence type="ECO:0000256" key="1">
    <source>
        <dbReference type="ARBA" id="ARBA00004651"/>
    </source>
</evidence>
<evidence type="ECO:0000313" key="11">
    <source>
        <dbReference type="Proteomes" id="UP000242246"/>
    </source>
</evidence>
<dbReference type="NCBIfam" id="TIGR00688">
    <property type="entry name" value="rarD"/>
    <property type="match status" value="1"/>
</dbReference>
<protein>
    <recommendedName>
        <fullName evidence="9">EamA domain-containing protein</fullName>
    </recommendedName>
</protein>
<reference evidence="10 11" key="1">
    <citation type="submission" date="2014-12" db="EMBL/GenBank/DDBJ databases">
        <title>Draft genome sequences of 10 type strains of Lactococcus.</title>
        <authorList>
            <person name="Sun Z."/>
            <person name="Zhong Z."/>
            <person name="Liu W."/>
            <person name="Zhang W."/>
            <person name="Zhang H."/>
        </authorList>
    </citation>
    <scope>NUCLEOTIDE SEQUENCE [LARGE SCALE GENOMIC DNA]</scope>
    <source>
        <strain evidence="10 11">DSM 20686</strain>
    </source>
</reference>
<feature type="transmembrane region" description="Helical" evidence="8">
    <location>
        <begin position="103"/>
        <end position="120"/>
    </location>
</feature>
<dbReference type="STRING" id="1348632.GCA_001591745_01340"/>
<evidence type="ECO:0000256" key="4">
    <source>
        <dbReference type="ARBA" id="ARBA00022475"/>
    </source>
</evidence>
<keyword evidence="11" id="KW-1185">Reference proteome</keyword>
<dbReference type="InterPro" id="IPR000620">
    <property type="entry name" value="EamA_dom"/>
</dbReference>
<dbReference type="OrthoDB" id="369870at2"/>
<feature type="transmembrane region" description="Helical" evidence="8">
    <location>
        <begin position="34"/>
        <end position="51"/>
    </location>
</feature>
<keyword evidence="6 8" id="KW-1133">Transmembrane helix</keyword>
<proteinExistence type="inferred from homology"/>
<dbReference type="Pfam" id="PF00892">
    <property type="entry name" value="EamA"/>
    <property type="match status" value="2"/>
</dbReference>
<keyword evidence="4" id="KW-1003">Cell membrane</keyword>
<feature type="transmembrane region" description="Helical" evidence="8">
    <location>
        <begin position="5"/>
        <end position="22"/>
    </location>
</feature>
<dbReference type="AlphaFoldDB" id="A0A2A5RYA7"/>
<feature type="transmembrane region" description="Helical" evidence="8">
    <location>
        <begin position="176"/>
        <end position="197"/>
    </location>
</feature>
<dbReference type="SUPFAM" id="SSF103481">
    <property type="entry name" value="Multidrug resistance efflux transporter EmrE"/>
    <property type="match status" value="2"/>
</dbReference>
<keyword evidence="5 8" id="KW-0812">Transmembrane</keyword>
<dbReference type="EMBL" id="JXJX01000009">
    <property type="protein sequence ID" value="PCS06237.1"/>
    <property type="molecule type" value="Genomic_DNA"/>
</dbReference>
<evidence type="ECO:0000256" key="2">
    <source>
        <dbReference type="ARBA" id="ARBA00007362"/>
    </source>
</evidence>
<evidence type="ECO:0000256" key="8">
    <source>
        <dbReference type="SAM" id="Phobius"/>
    </source>
</evidence>
<dbReference type="GO" id="GO:0005886">
    <property type="term" value="C:plasma membrane"/>
    <property type="evidence" value="ECO:0007669"/>
    <property type="project" value="UniProtKB-SubCell"/>
</dbReference>
<dbReference type="InterPro" id="IPR004626">
    <property type="entry name" value="RarD"/>
</dbReference>
<dbReference type="PANTHER" id="PTHR22911:SF137">
    <property type="entry name" value="SOLUTE CARRIER FAMILY 35 MEMBER G2-RELATED"/>
    <property type="match status" value="1"/>
</dbReference>
<dbReference type="Proteomes" id="UP000242246">
    <property type="component" value="Unassembled WGS sequence"/>
</dbReference>
<feature type="domain" description="EamA" evidence="9">
    <location>
        <begin position="3"/>
        <end position="142"/>
    </location>
</feature>
<feature type="transmembrane region" description="Helical" evidence="8">
    <location>
        <begin position="266"/>
        <end position="287"/>
    </location>
</feature>
<feature type="transmembrane region" description="Helical" evidence="8">
    <location>
        <begin position="209"/>
        <end position="227"/>
    </location>
</feature>
<keyword evidence="3" id="KW-0813">Transport</keyword>
<evidence type="ECO:0000256" key="3">
    <source>
        <dbReference type="ARBA" id="ARBA00022448"/>
    </source>
</evidence>
<keyword evidence="7 8" id="KW-0472">Membrane</keyword>
<comment type="subcellular location">
    <subcellularLocation>
        <location evidence="1">Cell membrane</location>
        <topology evidence="1">Multi-pass membrane protein</topology>
    </subcellularLocation>
</comment>
<gene>
    <name evidence="10" type="ORF">RU87_GL001758</name>
</gene>
<evidence type="ECO:0000256" key="6">
    <source>
        <dbReference type="ARBA" id="ARBA00022989"/>
    </source>
</evidence>
<organism evidence="10 11">
    <name type="scientific">Pseudolactococcus plantarum</name>
    <dbReference type="NCBI Taxonomy" id="1365"/>
    <lineage>
        <taxon>Bacteria</taxon>
        <taxon>Bacillati</taxon>
        <taxon>Bacillota</taxon>
        <taxon>Bacilli</taxon>
        <taxon>Lactobacillales</taxon>
        <taxon>Streptococcaceae</taxon>
        <taxon>Pseudolactococcus</taxon>
    </lineage>
</organism>
<comment type="similarity">
    <text evidence="2">Belongs to the EamA transporter family.</text>
</comment>
<evidence type="ECO:0000313" key="10">
    <source>
        <dbReference type="EMBL" id="PCS06237.1"/>
    </source>
</evidence>
<accession>A0A2A5RYA7</accession>
<evidence type="ECO:0000256" key="5">
    <source>
        <dbReference type="ARBA" id="ARBA00022692"/>
    </source>
</evidence>
<comment type="caution">
    <text evidence="10">The sequence shown here is derived from an EMBL/GenBank/DDBJ whole genome shotgun (WGS) entry which is preliminary data.</text>
</comment>
<evidence type="ECO:0000259" key="9">
    <source>
        <dbReference type="Pfam" id="PF00892"/>
    </source>
</evidence>
<dbReference type="InterPro" id="IPR037185">
    <property type="entry name" value="EmrE-like"/>
</dbReference>
<name>A0A2A5RYA7_9LACT</name>